<dbReference type="InterPro" id="IPR045682">
    <property type="entry name" value="DUF6193"/>
</dbReference>
<keyword evidence="2" id="KW-1185">Reference proteome</keyword>
<accession>A0ABZ2A766</accession>
<protein>
    <submittedName>
        <fullName evidence="1">DUF6193 family natural product biosynthesis protein</fullName>
    </submittedName>
</protein>
<proteinExistence type="predicted"/>
<sequence>MTEETTVEKAWRGILEGAATARLGCPEVIRAAYAEPRLRALFPFPSHGCLTFHRNTEFPWSNDLPFIAGDAPCSVYTPRYAELLGEGLTPKAAAALVVAHLPLNCGAAVDGPWPTPVSRTD</sequence>
<dbReference type="Pfam" id="PF19692">
    <property type="entry name" value="DUF6193"/>
    <property type="match status" value="1"/>
</dbReference>
<dbReference type="Proteomes" id="UP001432209">
    <property type="component" value="Chromosome"/>
</dbReference>
<dbReference type="EMBL" id="CP109495">
    <property type="protein sequence ID" value="WUX54555.1"/>
    <property type="molecule type" value="Genomic_DNA"/>
</dbReference>
<reference evidence="1" key="1">
    <citation type="submission" date="2022-10" db="EMBL/GenBank/DDBJ databases">
        <title>The complete genomes of actinobacterial strains from the NBC collection.</title>
        <authorList>
            <person name="Joergensen T.S."/>
            <person name="Alvarez Arevalo M."/>
            <person name="Sterndorff E.B."/>
            <person name="Faurdal D."/>
            <person name="Vuksanovic O."/>
            <person name="Mourched A.-S."/>
            <person name="Charusanti P."/>
            <person name="Shaw S."/>
            <person name="Blin K."/>
            <person name="Weber T."/>
        </authorList>
    </citation>
    <scope>NUCLEOTIDE SEQUENCE</scope>
    <source>
        <strain evidence="1">NBC_01432</strain>
    </source>
</reference>
<evidence type="ECO:0000313" key="2">
    <source>
        <dbReference type="Proteomes" id="UP001432209"/>
    </source>
</evidence>
<name>A0ABZ2A766_STRNV</name>
<dbReference type="RefSeq" id="WP_329078197.1">
    <property type="nucleotide sequence ID" value="NZ_CP109389.1"/>
</dbReference>
<gene>
    <name evidence="1" type="ORF">OG442_25040</name>
</gene>
<evidence type="ECO:0000313" key="1">
    <source>
        <dbReference type="EMBL" id="WUX54555.1"/>
    </source>
</evidence>
<organism evidence="1 2">
    <name type="scientific">Streptomyces niveus</name>
    <name type="common">Streptomyces spheroides</name>
    <dbReference type="NCBI Taxonomy" id="193462"/>
    <lineage>
        <taxon>Bacteria</taxon>
        <taxon>Bacillati</taxon>
        <taxon>Actinomycetota</taxon>
        <taxon>Actinomycetes</taxon>
        <taxon>Kitasatosporales</taxon>
        <taxon>Streptomycetaceae</taxon>
        <taxon>Streptomyces</taxon>
    </lineage>
</organism>